<evidence type="ECO:0000256" key="20">
    <source>
        <dbReference type="PIRNR" id="PIRNR000332"/>
    </source>
</evidence>
<evidence type="ECO:0000256" key="13">
    <source>
        <dbReference type="ARBA" id="ARBA00023136"/>
    </source>
</evidence>
<evidence type="ECO:0000256" key="1">
    <source>
        <dbReference type="ARBA" id="ARBA00001974"/>
    </source>
</evidence>
<evidence type="ECO:0000256" key="14">
    <source>
        <dbReference type="ARBA" id="ARBA00023180"/>
    </source>
</evidence>
<dbReference type="InterPro" id="IPR050346">
    <property type="entry name" value="FMO-like"/>
</dbReference>
<evidence type="ECO:0000256" key="5">
    <source>
        <dbReference type="ARBA" id="ARBA00022630"/>
    </source>
</evidence>
<dbReference type="PANTHER" id="PTHR23023">
    <property type="entry name" value="DIMETHYLANILINE MONOOXYGENASE"/>
    <property type="match status" value="1"/>
</dbReference>
<dbReference type="Pfam" id="PF00743">
    <property type="entry name" value="FMO-like"/>
    <property type="match status" value="1"/>
</dbReference>
<protein>
    <recommendedName>
        <fullName evidence="21">Flavin-containing monooxygenase</fullName>
        <ecNumber evidence="21">1.-.-.-</ecNumber>
    </recommendedName>
</protein>
<keyword evidence="10 22" id="KW-1133">Transmembrane helix</keyword>
<dbReference type="InterPro" id="IPR020946">
    <property type="entry name" value="Flavin_mOase-like"/>
</dbReference>
<comment type="cofactor">
    <cofactor evidence="1 20 21">
        <name>FAD</name>
        <dbReference type="ChEBI" id="CHEBI:57692"/>
    </cofactor>
</comment>
<evidence type="ECO:0000256" key="2">
    <source>
        <dbReference type="ARBA" id="ARBA00004389"/>
    </source>
</evidence>
<dbReference type="GO" id="GO:0005789">
    <property type="term" value="C:endoplasmic reticulum membrane"/>
    <property type="evidence" value="ECO:0007669"/>
    <property type="project" value="UniProtKB-SubCell"/>
</dbReference>
<evidence type="ECO:0000256" key="16">
    <source>
        <dbReference type="ARBA" id="ARBA00047338"/>
    </source>
</evidence>
<keyword evidence="14" id="KW-0325">Glycoprotein</keyword>
<evidence type="ECO:0000256" key="15">
    <source>
        <dbReference type="ARBA" id="ARBA00045957"/>
    </source>
</evidence>
<comment type="similarity">
    <text evidence="3">Belongs to the flavin monoamine oxidase family. FIG1 subfamily.</text>
</comment>
<comment type="catalytic activity">
    <reaction evidence="16">
        <text>hypotaurine + NADH + O2 + H(+) = taurine + NAD(+) + H2O</text>
        <dbReference type="Rhea" id="RHEA:74111"/>
        <dbReference type="ChEBI" id="CHEBI:15377"/>
        <dbReference type="ChEBI" id="CHEBI:15378"/>
        <dbReference type="ChEBI" id="CHEBI:15379"/>
        <dbReference type="ChEBI" id="CHEBI:57540"/>
        <dbReference type="ChEBI" id="CHEBI:57853"/>
        <dbReference type="ChEBI" id="CHEBI:57945"/>
        <dbReference type="ChEBI" id="CHEBI:507393"/>
        <dbReference type="EC" id="1.14.13.8"/>
    </reaction>
    <physiologicalReaction direction="left-to-right" evidence="16">
        <dbReference type="Rhea" id="RHEA:74112"/>
    </physiologicalReaction>
</comment>
<dbReference type="GO" id="GO:0004499">
    <property type="term" value="F:N,N-dimethylaniline monooxygenase activity"/>
    <property type="evidence" value="ECO:0007669"/>
    <property type="project" value="UniProtKB-UniRule"/>
</dbReference>
<dbReference type="SUPFAM" id="SSF51905">
    <property type="entry name" value="FAD/NAD(P)-binding domain"/>
    <property type="match status" value="2"/>
</dbReference>
<evidence type="ECO:0000256" key="18">
    <source>
        <dbReference type="ARBA" id="ARBA00048088"/>
    </source>
</evidence>
<evidence type="ECO:0000313" key="23">
    <source>
        <dbReference type="Ensembl" id="ENSNNAP00000004219.1"/>
    </source>
</evidence>
<dbReference type="InterPro" id="IPR002253">
    <property type="entry name" value="Flavin_mOase_1"/>
</dbReference>
<dbReference type="AlphaFoldDB" id="A0A8C6VE84"/>
<comment type="catalytic activity">
    <reaction evidence="17">
        <text>hypotaurine + NADPH + O2 + H(+) = taurine + NADP(+) + H2O</text>
        <dbReference type="Rhea" id="RHEA:69819"/>
        <dbReference type="ChEBI" id="CHEBI:15377"/>
        <dbReference type="ChEBI" id="CHEBI:15378"/>
        <dbReference type="ChEBI" id="CHEBI:15379"/>
        <dbReference type="ChEBI" id="CHEBI:57783"/>
        <dbReference type="ChEBI" id="CHEBI:57853"/>
        <dbReference type="ChEBI" id="CHEBI:58349"/>
        <dbReference type="ChEBI" id="CHEBI:507393"/>
        <dbReference type="EC" id="1.14.13.8"/>
    </reaction>
    <physiologicalReaction direction="left-to-right" evidence="17">
        <dbReference type="Rhea" id="RHEA:69820"/>
    </physiologicalReaction>
</comment>
<evidence type="ECO:0000256" key="3">
    <source>
        <dbReference type="ARBA" id="ARBA00005465"/>
    </source>
</evidence>
<evidence type="ECO:0000256" key="17">
    <source>
        <dbReference type="ARBA" id="ARBA00048041"/>
    </source>
</evidence>
<comment type="subcellular location">
    <subcellularLocation>
        <location evidence="2">Endoplasmic reticulum membrane</location>
        <topology evidence="2">Single-pass membrane protein</topology>
    </subcellularLocation>
</comment>
<name>A0A8C6VE84_NAJNA</name>
<evidence type="ECO:0000256" key="4">
    <source>
        <dbReference type="ARBA" id="ARBA00009183"/>
    </source>
</evidence>
<evidence type="ECO:0000256" key="19">
    <source>
        <dbReference type="ARBA" id="ARBA00049443"/>
    </source>
</evidence>
<reference evidence="23" key="2">
    <citation type="submission" date="2025-09" db="UniProtKB">
        <authorList>
            <consortium name="Ensembl"/>
        </authorList>
    </citation>
    <scope>IDENTIFICATION</scope>
</reference>
<dbReference type="GO" id="GO:0050661">
    <property type="term" value="F:NADP binding"/>
    <property type="evidence" value="ECO:0007669"/>
    <property type="project" value="InterPro"/>
</dbReference>
<dbReference type="Gene3D" id="3.50.50.60">
    <property type="entry name" value="FAD/NAD(P)-binding domain"/>
    <property type="match status" value="1"/>
</dbReference>
<dbReference type="Ensembl" id="ENSNNAT00000004411.1">
    <property type="protein sequence ID" value="ENSNNAP00000004219.1"/>
    <property type="gene ID" value="ENSNNAG00000002842.1"/>
</dbReference>
<dbReference type="Proteomes" id="UP000694559">
    <property type="component" value="Unplaced"/>
</dbReference>
<accession>A0A8C6VE84</accession>
<comment type="function">
    <text evidence="15">Broad spectrum monooxygenase that catalyzes the oxygenation of a wide variety of nitrogen- and sulfur-containing compounds including xenobiotics. Catalyzes the S-oxygenation of hypotaurine to produce taurine, an organic osmolyte involved in cell volume regulation as well as a variety of cytoprotective and developmental processes. In vitro, catalyzes the N-oxygenation of trimethylamine (TMA) to produce trimethylamine N-oxide (TMAO) and could therefore participate to the detoxification of this compound that is generated by the action of gut microbiota from dietary precursors such as choline, choline containing compounds, betaine or L-carnitine.</text>
</comment>
<dbReference type="FunFam" id="3.50.50.60:FF:000159">
    <property type="entry name" value="Dimethylaniline monooxygenase [N-oxide-forming]"/>
    <property type="match status" value="1"/>
</dbReference>
<dbReference type="GO" id="GO:0034899">
    <property type="term" value="F:trimethylamine monooxygenase activity"/>
    <property type="evidence" value="ECO:0007669"/>
    <property type="project" value="UniProtKB-EC"/>
</dbReference>
<dbReference type="OrthoDB" id="66881at2759"/>
<dbReference type="InterPro" id="IPR036188">
    <property type="entry name" value="FAD/NAD-bd_sf"/>
</dbReference>
<keyword evidence="6 22" id="KW-0812">Transmembrane</keyword>
<comment type="catalytic activity">
    <reaction evidence="18">
        <text>trimethylamine + NADPH + O2 = trimethylamine N-oxide + NADP(+) + H2O</text>
        <dbReference type="Rhea" id="RHEA:31979"/>
        <dbReference type="ChEBI" id="CHEBI:15377"/>
        <dbReference type="ChEBI" id="CHEBI:15379"/>
        <dbReference type="ChEBI" id="CHEBI:15724"/>
        <dbReference type="ChEBI" id="CHEBI:57783"/>
        <dbReference type="ChEBI" id="CHEBI:58349"/>
        <dbReference type="ChEBI" id="CHEBI:58389"/>
        <dbReference type="EC" id="1.14.13.148"/>
    </reaction>
    <physiologicalReaction direction="left-to-right" evidence="18">
        <dbReference type="Rhea" id="RHEA:31980"/>
    </physiologicalReaction>
</comment>
<evidence type="ECO:0000256" key="11">
    <source>
        <dbReference type="ARBA" id="ARBA00023002"/>
    </source>
</evidence>
<organism evidence="23 24">
    <name type="scientific">Naja naja</name>
    <name type="common">Indian cobra</name>
    <dbReference type="NCBI Taxonomy" id="35670"/>
    <lineage>
        <taxon>Eukaryota</taxon>
        <taxon>Metazoa</taxon>
        <taxon>Chordata</taxon>
        <taxon>Craniata</taxon>
        <taxon>Vertebrata</taxon>
        <taxon>Euteleostomi</taxon>
        <taxon>Lepidosauria</taxon>
        <taxon>Squamata</taxon>
        <taxon>Bifurcata</taxon>
        <taxon>Unidentata</taxon>
        <taxon>Episquamata</taxon>
        <taxon>Toxicofera</taxon>
        <taxon>Serpentes</taxon>
        <taxon>Colubroidea</taxon>
        <taxon>Elapidae</taxon>
        <taxon>Elapinae</taxon>
        <taxon>Naja</taxon>
    </lineage>
</organism>
<keyword evidence="9 20" id="KW-0521">NADP</keyword>
<keyword evidence="5 20" id="KW-0285">Flavoprotein</keyword>
<comment type="catalytic activity">
    <reaction evidence="19">
        <text>N,N-dimethylaniline + NADPH + O2 + H(+) = N,N-dimethylaniline N-oxide + NADP(+) + H2O</text>
        <dbReference type="Rhea" id="RHEA:24468"/>
        <dbReference type="ChEBI" id="CHEBI:15377"/>
        <dbReference type="ChEBI" id="CHEBI:15378"/>
        <dbReference type="ChEBI" id="CHEBI:15379"/>
        <dbReference type="ChEBI" id="CHEBI:16269"/>
        <dbReference type="ChEBI" id="CHEBI:17735"/>
        <dbReference type="ChEBI" id="CHEBI:57783"/>
        <dbReference type="ChEBI" id="CHEBI:58349"/>
        <dbReference type="EC" id="1.14.13.8"/>
    </reaction>
    <physiologicalReaction direction="left-to-right" evidence="19">
        <dbReference type="Rhea" id="RHEA:24469"/>
    </physiologicalReaction>
</comment>
<dbReference type="PRINTS" id="PR00370">
    <property type="entry name" value="FMOXYGENASE"/>
</dbReference>
<sequence>MGRKVAIIGAGVSGLASIKCCLEEGLEPICFEKNEAIGGLWQFTDIPEKGQTNVYRSVVSNTSKEMTCFSDFPFPESCPNYLHHSLVLEYLKDYAKHFHLLDYIQFKTKVYSIRKHPDFTTTGQWVVYTEANGKQASTVFDAVMICNGRYTEVNLPLASFPGLENFKGHYMHSWEYRDPKGLEGKKVLILGAGNTGGDVAVEVSRTAAKVFLSTRNGAWVASRMSKAGWPSDMVFQTRFLSYIQRLLPVSIRDKLLANKFNQWFNHKNYGLIPIKSSLTSIIINDELPICILCGSVVVKPNVKRFTETSAIFEDGTVEENIDVVIFTTGYAPSFLFLEESVRNACKSSTFLYKQVFLPHLQKPTLAFIGFISVTGSILPPVELQARWVTRVFNGSNELPPVNRMMNDIAKRKKRLLKKDTSSREEEKELFVLYMDEIAACVGVKPNVPLLLLQDPKLALNILFGPCTSYQYRLCGPGKWKEARNAILTQWDRVLKPVKTRIIDNSSSKHTMPSLWKKILHFTAFLGTTIFMFIYFCTHFVPDKENT</sequence>
<evidence type="ECO:0000256" key="6">
    <source>
        <dbReference type="ARBA" id="ARBA00022692"/>
    </source>
</evidence>
<dbReference type="GeneTree" id="ENSGT00940000161099"/>
<keyword evidence="7 20" id="KW-0256">Endoplasmic reticulum</keyword>
<keyword evidence="8 20" id="KW-0274">FAD</keyword>
<keyword evidence="13 20" id="KW-0472">Membrane</keyword>
<evidence type="ECO:0000256" key="21">
    <source>
        <dbReference type="RuleBase" id="RU361177"/>
    </source>
</evidence>
<dbReference type="PIRSF" id="PIRSF000332">
    <property type="entry name" value="FMO"/>
    <property type="match status" value="1"/>
</dbReference>
<evidence type="ECO:0000256" key="22">
    <source>
        <dbReference type="SAM" id="Phobius"/>
    </source>
</evidence>
<evidence type="ECO:0000256" key="7">
    <source>
        <dbReference type="ARBA" id="ARBA00022824"/>
    </source>
</evidence>
<keyword evidence="11 20" id="KW-0560">Oxidoreductase</keyword>
<evidence type="ECO:0000313" key="24">
    <source>
        <dbReference type="Proteomes" id="UP000694559"/>
    </source>
</evidence>
<dbReference type="OMA" id="HYLKVWG"/>
<evidence type="ECO:0000256" key="8">
    <source>
        <dbReference type="ARBA" id="ARBA00022827"/>
    </source>
</evidence>
<evidence type="ECO:0000256" key="10">
    <source>
        <dbReference type="ARBA" id="ARBA00022989"/>
    </source>
</evidence>
<dbReference type="PRINTS" id="PR01121">
    <property type="entry name" value="FMOXYGENASE1"/>
</dbReference>
<evidence type="ECO:0000256" key="9">
    <source>
        <dbReference type="ARBA" id="ARBA00022857"/>
    </source>
</evidence>
<keyword evidence="12 20" id="KW-0503">Monooxygenase</keyword>
<reference evidence="23" key="1">
    <citation type="submission" date="2025-08" db="UniProtKB">
        <authorList>
            <consortium name="Ensembl"/>
        </authorList>
    </citation>
    <scope>IDENTIFICATION</scope>
</reference>
<dbReference type="GO" id="GO:0050660">
    <property type="term" value="F:flavin adenine dinucleotide binding"/>
    <property type="evidence" value="ECO:0007669"/>
    <property type="project" value="InterPro"/>
</dbReference>
<comment type="similarity">
    <text evidence="4 20 21">Belongs to the FMO family.</text>
</comment>
<feature type="transmembrane region" description="Helical" evidence="22">
    <location>
        <begin position="518"/>
        <end position="540"/>
    </location>
</feature>
<dbReference type="InterPro" id="IPR000960">
    <property type="entry name" value="Flavin_mOase"/>
</dbReference>
<keyword evidence="24" id="KW-1185">Reference proteome</keyword>
<dbReference type="EC" id="1.-.-.-" evidence="21"/>
<evidence type="ECO:0000256" key="12">
    <source>
        <dbReference type="ARBA" id="ARBA00023033"/>
    </source>
</evidence>
<proteinExistence type="inferred from homology"/>